<organism evidence="3 4">
    <name type="scientific">Ophiocordyceps polyrhachis-furcata BCC 54312</name>
    <dbReference type="NCBI Taxonomy" id="1330021"/>
    <lineage>
        <taxon>Eukaryota</taxon>
        <taxon>Fungi</taxon>
        <taxon>Dikarya</taxon>
        <taxon>Ascomycota</taxon>
        <taxon>Pezizomycotina</taxon>
        <taxon>Sordariomycetes</taxon>
        <taxon>Hypocreomycetidae</taxon>
        <taxon>Hypocreales</taxon>
        <taxon>Ophiocordycipitaceae</taxon>
        <taxon>Ophiocordyceps</taxon>
    </lineage>
</organism>
<feature type="region of interest" description="Disordered" evidence="1">
    <location>
        <begin position="304"/>
        <end position="357"/>
    </location>
</feature>
<dbReference type="OrthoDB" id="3514033at2759"/>
<reference evidence="3 4" key="1">
    <citation type="journal article" date="2015" name="BMC Genomics">
        <title>Insights from the genome of Ophiocordyceps polyrhachis-furcata to pathogenicity and host specificity in insect fungi.</title>
        <authorList>
            <person name="Wichadakul D."/>
            <person name="Kobmoo N."/>
            <person name="Ingsriswang S."/>
            <person name="Tangphatsornruang S."/>
            <person name="Chantasingh D."/>
            <person name="Luangsa-ard J.J."/>
            <person name="Eurwilaichitr L."/>
        </authorList>
    </citation>
    <scope>NUCLEOTIDE SEQUENCE [LARGE SCALE GENOMIC DNA]</scope>
    <source>
        <strain evidence="3 4">BCC 54312</strain>
    </source>
</reference>
<feature type="compositionally biased region" description="Polar residues" evidence="1">
    <location>
        <begin position="203"/>
        <end position="213"/>
    </location>
</feature>
<dbReference type="Proteomes" id="UP000253664">
    <property type="component" value="Unassembled WGS sequence"/>
</dbReference>
<name>A0A367LDI4_9HYPO</name>
<feature type="region of interest" description="Disordered" evidence="1">
    <location>
        <begin position="1"/>
        <end position="22"/>
    </location>
</feature>
<protein>
    <recommendedName>
        <fullName evidence="2">Stc1 domain-containing protein</fullName>
    </recommendedName>
</protein>
<evidence type="ECO:0000313" key="3">
    <source>
        <dbReference type="EMBL" id="RCI12493.1"/>
    </source>
</evidence>
<feature type="compositionally biased region" description="Low complexity" evidence="1">
    <location>
        <begin position="304"/>
        <end position="316"/>
    </location>
</feature>
<feature type="compositionally biased region" description="Low complexity" evidence="1">
    <location>
        <begin position="235"/>
        <end position="257"/>
    </location>
</feature>
<feature type="compositionally biased region" description="Gly residues" evidence="1">
    <location>
        <begin position="264"/>
        <end position="273"/>
    </location>
</feature>
<feature type="domain" description="Stc1" evidence="2">
    <location>
        <begin position="26"/>
        <end position="103"/>
    </location>
</feature>
<evidence type="ECO:0000313" key="4">
    <source>
        <dbReference type="Proteomes" id="UP000253664"/>
    </source>
</evidence>
<proteinExistence type="predicted"/>
<feature type="region of interest" description="Disordered" evidence="1">
    <location>
        <begin position="199"/>
        <end position="273"/>
    </location>
</feature>
<gene>
    <name evidence="3" type="ORF">L249_0419</name>
</gene>
<dbReference type="InterPro" id="IPR024630">
    <property type="entry name" value="Stc1"/>
</dbReference>
<feature type="compositionally biased region" description="Polar residues" evidence="1">
    <location>
        <begin position="317"/>
        <end position="334"/>
    </location>
</feature>
<sequence>MARSRKTPLPSVDLSSSQPTAPTKFRCKVGGEWLPLASFSHAQQKLLQRRGNVNPANSGMTCRDHSATSRTDLRCDLCNLVKPISDFSRSNRQSDDHTCKRCSAWGETQEPHVTPSPLETGHVSIEESSHEVWQGQYVDSNDFYDNDLPQAPITELASLGLEDDEAIRAGLRSSSGGEAGSSGSEAISHFVSKMLPADDASECSRSSQASHVSSLPPHLRAKQKDKFPTSAGSVASTSESTGNYSSSTASAPSSLPPHLRGRAMQGGSGSGQAAGGGKIVYNAWGPDGNLRQGVKSVTVPSTSSAMSVSSSMGMTTDASSSSALNSPHNENNNRSKPHKKGGFAKAPRLSRTELRQHEPCMPIGVRHINPVREEARQMGCCQSDDSNY</sequence>
<dbReference type="STRING" id="1330021.A0A367LDI4"/>
<dbReference type="AlphaFoldDB" id="A0A367LDI4"/>
<dbReference type="EMBL" id="LKCN02000007">
    <property type="protein sequence ID" value="RCI12493.1"/>
    <property type="molecule type" value="Genomic_DNA"/>
</dbReference>
<evidence type="ECO:0000256" key="1">
    <source>
        <dbReference type="SAM" id="MobiDB-lite"/>
    </source>
</evidence>
<keyword evidence="4" id="KW-1185">Reference proteome</keyword>
<evidence type="ECO:0000259" key="2">
    <source>
        <dbReference type="Pfam" id="PF12898"/>
    </source>
</evidence>
<accession>A0A367LDI4</accession>
<comment type="caution">
    <text evidence="3">The sequence shown here is derived from an EMBL/GenBank/DDBJ whole genome shotgun (WGS) entry which is preliminary data.</text>
</comment>
<dbReference type="Pfam" id="PF12898">
    <property type="entry name" value="Stc1"/>
    <property type="match status" value="1"/>
</dbReference>